<evidence type="ECO:0000313" key="1">
    <source>
        <dbReference type="EMBL" id="DAF44085.1"/>
    </source>
</evidence>
<proteinExistence type="predicted"/>
<sequence>MKKFQLSFQARKINAIGIVYNNSATVVADNLQEATNYLYTIFEHIKDIKIVKETKTNMEKGIVKHS</sequence>
<accession>A0A8S5RZC5</accession>
<dbReference type="EMBL" id="BK032510">
    <property type="protein sequence ID" value="DAF44085.1"/>
    <property type="molecule type" value="Genomic_DNA"/>
</dbReference>
<reference evidence="1" key="1">
    <citation type="journal article" date="2021" name="Proc. Natl. Acad. Sci. U.S.A.">
        <title>A Catalog of Tens of Thousands of Viruses from Human Metagenomes Reveals Hidden Associations with Chronic Diseases.</title>
        <authorList>
            <person name="Tisza M.J."/>
            <person name="Buck C.B."/>
        </authorList>
    </citation>
    <scope>NUCLEOTIDE SEQUENCE</scope>
    <source>
        <strain evidence="1">CtNQV2</strain>
    </source>
</reference>
<organism evidence="1">
    <name type="scientific">Myoviridae sp. ctNQV2</name>
    <dbReference type="NCBI Taxonomy" id="2827683"/>
    <lineage>
        <taxon>Viruses</taxon>
        <taxon>Duplodnaviria</taxon>
        <taxon>Heunggongvirae</taxon>
        <taxon>Uroviricota</taxon>
        <taxon>Caudoviricetes</taxon>
    </lineage>
</organism>
<protein>
    <submittedName>
        <fullName evidence="1">Uncharacterized protein</fullName>
    </submittedName>
</protein>
<name>A0A8S5RZC5_9CAUD</name>